<feature type="transmembrane region" description="Helical" evidence="1">
    <location>
        <begin position="6"/>
        <end position="25"/>
    </location>
</feature>
<organism evidence="2 3">
    <name type="scientific">Flavobacterium bernardetii</name>
    <dbReference type="NCBI Taxonomy" id="2813823"/>
    <lineage>
        <taxon>Bacteria</taxon>
        <taxon>Pseudomonadati</taxon>
        <taxon>Bacteroidota</taxon>
        <taxon>Flavobacteriia</taxon>
        <taxon>Flavobacteriales</taxon>
        <taxon>Flavobacteriaceae</taxon>
        <taxon>Flavobacterium</taxon>
    </lineage>
</organism>
<proteinExistence type="predicted"/>
<sequence length="123" mass="14158">MENISIKKHLIIALVIAILLLVFSVKFKQKGKLLIKLFLSIYILIITYVILYDIYLQFNLNRFDIDNNGFFNSNEITTEQKKAMQKLSSDTGRNFSFITSIFYSGILSIILFKLTGLIKKPNG</sequence>
<accession>A0ABR7J276</accession>
<keyword evidence="1" id="KW-0812">Transmembrane</keyword>
<feature type="transmembrane region" description="Helical" evidence="1">
    <location>
        <begin position="95"/>
        <end position="114"/>
    </location>
</feature>
<evidence type="ECO:0000256" key="1">
    <source>
        <dbReference type="SAM" id="Phobius"/>
    </source>
</evidence>
<comment type="caution">
    <text evidence="2">The sequence shown here is derived from an EMBL/GenBank/DDBJ whole genome shotgun (WGS) entry which is preliminary data.</text>
</comment>
<keyword evidence="1" id="KW-0472">Membrane</keyword>
<protein>
    <recommendedName>
        <fullName evidence="4">DUF4199 domain-containing protein</fullName>
    </recommendedName>
</protein>
<name>A0ABR7J276_9FLAO</name>
<dbReference type="RefSeq" id="WP_166131597.1">
    <property type="nucleotide sequence ID" value="NZ_JAANOQ010000012.1"/>
</dbReference>
<keyword evidence="3" id="KW-1185">Reference proteome</keyword>
<keyword evidence="1" id="KW-1133">Transmembrane helix</keyword>
<feature type="transmembrane region" description="Helical" evidence="1">
    <location>
        <begin position="37"/>
        <end position="58"/>
    </location>
</feature>
<reference evidence="2 3" key="1">
    <citation type="submission" date="2020-08" db="EMBL/GenBank/DDBJ databases">
        <title>Description of novel Flavobacterium F-408 isolate.</title>
        <authorList>
            <person name="Saticioglu I.B."/>
            <person name="Duman M."/>
            <person name="Altun S."/>
        </authorList>
    </citation>
    <scope>NUCLEOTIDE SEQUENCE [LARGE SCALE GENOMIC DNA]</scope>
    <source>
        <strain evidence="2 3">F-408</strain>
    </source>
</reference>
<evidence type="ECO:0000313" key="3">
    <source>
        <dbReference type="Proteomes" id="UP000605990"/>
    </source>
</evidence>
<evidence type="ECO:0000313" key="2">
    <source>
        <dbReference type="EMBL" id="MBC5836169.1"/>
    </source>
</evidence>
<gene>
    <name evidence="2" type="ORF">H8R27_14860</name>
</gene>
<dbReference type="EMBL" id="JACRUN010000012">
    <property type="protein sequence ID" value="MBC5836169.1"/>
    <property type="molecule type" value="Genomic_DNA"/>
</dbReference>
<evidence type="ECO:0008006" key="4">
    <source>
        <dbReference type="Google" id="ProtNLM"/>
    </source>
</evidence>
<dbReference type="Proteomes" id="UP000605990">
    <property type="component" value="Unassembled WGS sequence"/>
</dbReference>